<dbReference type="PANTHER" id="PTHR47737">
    <property type="entry name" value="GLYCINE BETAINE/PROLINE BETAINE TRANSPORT SYSTEM PERMEASE PROTEIN PROW"/>
    <property type="match status" value="1"/>
</dbReference>
<evidence type="ECO:0000256" key="2">
    <source>
        <dbReference type="ARBA" id="ARBA00022448"/>
    </source>
</evidence>
<name>A0A1U9NJV1_9BACT</name>
<feature type="domain" description="ABC-type glycine betaine transport system substrate-binding" evidence="6">
    <location>
        <begin position="35"/>
        <end position="279"/>
    </location>
</feature>
<dbReference type="GO" id="GO:0005275">
    <property type="term" value="F:amine transmembrane transporter activity"/>
    <property type="evidence" value="ECO:0007669"/>
    <property type="project" value="TreeGrafter"/>
</dbReference>
<evidence type="ECO:0000256" key="3">
    <source>
        <dbReference type="ARBA" id="ARBA00022475"/>
    </source>
</evidence>
<keyword evidence="2" id="KW-0813">Transport</keyword>
<evidence type="ECO:0000259" key="6">
    <source>
        <dbReference type="Pfam" id="PF04069"/>
    </source>
</evidence>
<dbReference type="Proteomes" id="UP000189674">
    <property type="component" value="Chromosome"/>
</dbReference>
<dbReference type="PANTHER" id="PTHR47737:SF1">
    <property type="entry name" value="GLYCINE BETAINE_PROLINE BETAINE TRANSPORT SYSTEM PERMEASE PROTEIN PROW"/>
    <property type="match status" value="1"/>
</dbReference>
<evidence type="ECO:0000313" key="8">
    <source>
        <dbReference type="Proteomes" id="UP000189674"/>
    </source>
</evidence>
<dbReference type="SUPFAM" id="SSF53850">
    <property type="entry name" value="Periplasmic binding protein-like II"/>
    <property type="match status" value="1"/>
</dbReference>
<evidence type="ECO:0000256" key="1">
    <source>
        <dbReference type="ARBA" id="ARBA00004236"/>
    </source>
</evidence>
<gene>
    <name evidence="7" type="primary">gbuC</name>
    <name evidence="7" type="ORF">STSP2_01012</name>
</gene>
<keyword evidence="8" id="KW-1185">Reference proteome</keyword>
<dbReference type="Gene3D" id="3.40.190.100">
    <property type="entry name" value="Glycine betaine-binding periplasmic protein, domain 2"/>
    <property type="match status" value="1"/>
</dbReference>
<feature type="region of interest" description="Disordered" evidence="5">
    <location>
        <begin position="307"/>
        <end position="328"/>
    </location>
</feature>
<dbReference type="CDD" id="cd13639">
    <property type="entry name" value="PBP2_OpuAC_like"/>
    <property type="match status" value="1"/>
</dbReference>
<dbReference type="Pfam" id="PF04069">
    <property type="entry name" value="OpuAC"/>
    <property type="match status" value="1"/>
</dbReference>
<evidence type="ECO:0000313" key="7">
    <source>
        <dbReference type="EMBL" id="AQT67860.1"/>
    </source>
</evidence>
<dbReference type="InterPro" id="IPR007210">
    <property type="entry name" value="ABC_Gly_betaine_transp_sub-bd"/>
</dbReference>
<dbReference type="Gene3D" id="3.10.105.10">
    <property type="entry name" value="Dipeptide-binding Protein, Domain 3"/>
    <property type="match status" value="2"/>
</dbReference>
<keyword evidence="3" id="KW-1003">Cell membrane</keyword>
<protein>
    <submittedName>
        <fullName evidence="7">Glycine betaine/carnitine transport binding protein GbuC</fullName>
    </submittedName>
</protein>
<dbReference type="GO" id="GO:0031460">
    <property type="term" value="P:glycine betaine transport"/>
    <property type="evidence" value="ECO:0007669"/>
    <property type="project" value="TreeGrafter"/>
</dbReference>
<proteinExistence type="predicted"/>
<accession>A0A1U9NJV1</accession>
<keyword evidence="4" id="KW-0472">Membrane</keyword>
<dbReference type="GO" id="GO:0015226">
    <property type="term" value="F:carnitine transmembrane transporter activity"/>
    <property type="evidence" value="ECO:0007669"/>
    <property type="project" value="TreeGrafter"/>
</dbReference>
<dbReference type="EMBL" id="CP019791">
    <property type="protein sequence ID" value="AQT67860.1"/>
    <property type="molecule type" value="Genomic_DNA"/>
</dbReference>
<organism evidence="7 8">
    <name type="scientific">Anaerohalosphaera lusitana</name>
    <dbReference type="NCBI Taxonomy" id="1936003"/>
    <lineage>
        <taxon>Bacteria</taxon>
        <taxon>Pseudomonadati</taxon>
        <taxon>Planctomycetota</taxon>
        <taxon>Phycisphaerae</taxon>
        <taxon>Sedimentisphaerales</taxon>
        <taxon>Anaerohalosphaeraceae</taxon>
        <taxon>Anaerohalosphaera</taxon>
    </lineage>
</organism>
<dbReference type="GO" id="GO:0043190">
    <property type="term" value="C:ATP-binding cassette (ABC) transporter complex"/>
    <property type="evidence" value="ECO:0007669"/>
    <property type="project" value="InterPro"/>
</dbReference>
<comment type="subcellular location">
    <subcellularLocation>
        <location evidence="1">Cell membrane</location>
    </subcellularLocation>
</comment>
<sequence>MKKAIIPIVIVVVLIGIYVAMTGTQEGDQKKDTPTVELVYVEWSSEVASTNVVRAVLQEVMGYETEITPVSAAAMWESVGTGDMDGLVAAWLPTTHSHYLENNKDTVVDLGANLVGTKIGLVVPDYAPAQSIEDLKLYADQFDRKIIGIDPGAGIMSKTETAMEEYSLDEYELVEGSGATMTGALANAIANEESIVVTGWTPHWKFTRWDLRYLQDPKNVYGGAEEIHTIVRKGLKDEMPKVEMFLDQFKWEPADMQELMNWNKQESKPYENAKKWIKENPEMVLEWVQGTGFEDQVDEKLAAIDASDAVQLEQDEATEQDADAETTE</sequence>
<dbReference type="OrthoDB" id="9787902at2"/>
<dbReference type="STRING" id="1936003.STSP2_01012"/>
<dbReference type="KEGG" id="alus:STSP2_01012"/>
<evidence type="ECO:0000256" key="5">
    <source>
        <dbReference type="SAM" id="MobiDB-lite"/>
    </source>
</evidence>
<dbReference type="GO" id="GO:0015871">
    <property type="term" value="P:choline transport"/>
    <property type="evidence" value="ECO:0007669"/>
    <property type="project" value="TreeGrafter"/>
</dbReference>
<feature type="compositionally biased region" description="Acidic residues" evidence="5">
    <location>
        <begin position="313"/>
        <end position="328"/>
    </location>
</feature>
<reference evidence="8" key="1">
    <citation type="submission" date="2017-02" db="EMBL/GenBank/DDBJ databases">
        <title>Comparative genomics and description of representatives of a novel lineage of planctomycetes thriving in anoxic sediments.</title>
        <authorList>
            <person name="Spring S."/>
            <person name="Bunk B."/>
            <person name="Sproer C."/>
        </authorList>
    </citation>
    <scope>NUCLEOTIDE SEQUENCE [LARGE SCALE GENOMIC DNA]</scope>
    <source>
        <strain evidence="8">ST-NAGAB-D1</strain>
    </source>
</reference>
<dbReference type="AlphaFoldDB" id="A0A1U9NJV1"/>
<evidence type="ECO:0000256" key="4">
    <source>
        <dbReference type="ARBA" id="ARBA00023136"/>
    </source>
</evidence>